<dbReference type="OrthoDB" id="9816308at2"/>
<feature type="signal peptide" evidence="7">
    <location>
        <begin position="1"/>
        <end position="26"/>
    </location>
</feature>
<dbReference type="InterPro" id="IPR009056">
    <property type="entry name" value="Cyt_c-like_dom"/>
</dbReference>
<keyword evidence="2 6" id="KW-0349">Heme</keyword>
<feature type="domain" description="Cytochrome c" evidence="8">
    <location>
        <begin position="101"/>
        <end position="186"/>
    </location>
</feature>
<gene>
    <name evidence="9" type="ORF">SAMN05444277_101601</name>
</gene>
<sequence>MIRSIKFFSIIFSGVFLCAAIISARASNHRQQNNRPVVKIINPKNNSSINSNAPVNYAITVSDKEDGESKYDEINAKEVLLEVRFIRDTTKLAAIINQPVQNDAAGLTAIRTSNCFNCHAFDSKLIGPSFNDIGKKYKTTAANIALMQKRILEGTTGVWGNVAMPSHPELNKTQALNMVEWILKIANDNNTNYFVGTQGSFHIPAAKGTYLLLASYVDHGLENQSAQRLKGQDAIVIYSK</sequence>
<keyword evidence="4" id="KW-0249">Electron transport</keyword>
<evidence type="ECO:0000256" key="7">
    <source>
        <dbReference type="SAM" id="SignalP"/>
    </source>
</evidence>
<evidence type="ECO:0000256" key="6">
    <source>
        <dbReference type="PIRSR" id="PIRSR602324-1"/>
    </source>
</evidence>
<feature type="binding site" description="covalent" evidence="6">
    <location>
        <position position="115"/>
    </location>
    <ligand>
        <name>heme c</name>
        <dbReference type="ChEBI" id="CHEBI:61717"/>
    </ligand>
</feature>
<dbReference type="InterPro" id="IPR002324">
    <property type="entry name" value="Cyt_c_ID"/>
</dbReference>
<feature type="binding site" description="covalent" evidence="6">
    <location>
        <position position="164"/>
    </location>
    <ligand>
        <name>heme c</name>
        <dbReference type="ChEBI" id="CHEBI:61717"/>
    </ligand>
</feature>
<evidence type="ECO:0000256" key="2">
    <source>
        <dbReference type="ARBA" id="ARBA00022617"/>
    </source>
</evidence>
<dbReference type="InterPro" id="IPR036909">
    <property type="entry name" value="Cyt_c-like_dom_sf"/>
</dbReference>
<evidence type="ECO:0000313" key="10">
    <source>
        <dbReference type="Proteomes" id="UP000199031"/>
    </source>
</evidence>
<keyword evidence="5 6" id="KW-0408">Iron</keyword>
<dbReference type="RefSeq" id="WP_090654322.1">
    <property type="nucleotide sequence ID" value="NZ_FOXQ01000001.1"/>
</dbReference>
<dbReference type="PRINTS" id="PR00606">
    <property type="entry name" value="CYTCHROMECID"/>
</dbReference>
<feature type="chain" id="PRO_5011670901" evidence="7">
    <location>
        <begin position="27"/>
        <end position="240"/>
    </location>
</feature>
<evidence type="ECO:0000259" key="8">
    <source>
        <dbReference type="PROSITE" id="PS51007"/>
    </source>
</evidence>
<organism evidence="9 10">
    <name type="scientific">Parafilimonas terrae</name>
    <dbReference type="NCBI Taxonomy" id="1465490"/>
    <lineage>
        <taxon>Bacteria</taxon>
        <taxon>Pseudomonadati</taxon>
        <taxon>Bacteroidota</taxon>
        <taxon>Chitinophagia</taxon>
        <taxon>Chitinophagales</taxon>
        <taxon>Chitinophagaceae</taxon>
        <taxon>Parafilimonas</taxon>
    </lineage>
</organism>
<proteinExistence type="predicted"/>
<feature type="binding site" description="covalent" evidence="6">
    <location>
        <position position="119"/>
    </location>
    <ligand>
        <name>heme c</name>
        <dbReference type="ChEBI" id="CHEBI:61717"/>
    </ligand>
</feature>
<dbReference type="AlphaFoldDB" id="A0A1I5S643"/>
<dbReference type="Gene3D" id="1.10.760.10">
    <property type="entry name" value="Cytochrome c-like domain"/>
    <property type="match status" value="1"/>
</dbReference>
<dbReference type="Pfam" id="PF00034">
    <property type="entry name" value="Cytochrom_C"/>
    <property type="match status" value="1"/>
</dbReference>
<dbReference type="EMBL" id="FOXQ01000001">
    <property type="protein sequence ID" value="SFP66140.1"/>
    <property type="molecule type" value="Genomic_DNA"/>
</dbReference>
<evidence type="ECO:0000256" key="1">
    <source>
        <dbReference type="ARBA" id="ARBA00022448"/>
    </source>
</evidence>
<keyword evidence="3 6" id="KW-0479">Metal-binding</keyword>
<keyword evidence="1" id="KW-0813">Transport</keyword>
<evidence type="ECO:0000256" key="5">
    <source>
        <dbReference type="ARBA" id="ARBA00023004"/>
    </source>
</evidence>
<comment type="PTM">
    <text evidence="6">Binds 1 heme c group covalently per subunit.</text>
</comment>
<dbReference type="PROSITE" id="PS51007">
    <property type="entry name" value="CYTC"/>
    <property type="match status" value="1"/>
</dbReference>
<evidence type="ECO:0000256" key="3">
    <source>
        <dbReference type="ARBA" id="ARBA00022723"/>
    </source>
</evidence>
<dbReference type="GO" id="GO:0009055">
    <property type="term" value="F:electron transfer activity"/>
    <property type="evidence" value="ECO:0007669"/>
    <property type="project" value="InterPro"/>
</dbReference>
<dbReference type="STRING" id="1465490.SAMN05444277_101601"/>
<dbReference type="GO" id="GO:0005506">
    <property type="term" value="F:iron ion binding"/>
    <property type="evidence" value="ECO:0007669"/>
    <property type="project" value="InterPro"/>
</dbReference>
<evidence type="ECO:0000256" key="4">
    <source>
        <dbReference type="ARBA" id="ARBA00022982"/>
    </source>
</evidence>
<name>A0A1I5S643_9BACT</name>
<keyword evidence="10" id="KW-1185">Reference proteome</keyword>
<reference evidence="9 10" key="1">
    <citation type="submission" date="2016-10" db="EMBL/GenBank/DDBJ databases">
        <authorList>
            <person name="de Groot N.N."/>
        </authorList>
    </citation>
    <scope>NUCLEOTIDE SEQUENCE [LARGE SCALE GENOMIC DNA]</scope>
    <source>
        <strain evidence="9 10">DSM 28286</strain>
    </source>
</reference>
<keyword evidence="7" id="KW-0732">Signal</keyword>
<accession>A0A1I5S643</accession>
<dbReference type="Proteomes" id="UP000199031">
    <property type="component" value="Unassembled WGS sequence"/>
</dbReference>
<dbReference type="GO" id="GO:0020037">
    <property type="term" value="F:heme binding"/>
    <property type="evidence" value="ECO:0007669"/>
    <property type="project" value="InterPro"/>
</dbReference>
<dbReference type="SUPFAM" id="SSF46626">
    <property type="entry name" value="Cytochrome c"/>
    <property type="match status" value="1"/>
</dbReference>
<evidence type="ECO:0000313" key="9">
    <source>
        <dbReference type="EMBL" id="SFP66140.1"/>
    </source>
</evidence>
<protein>
    <submittedName>
        <fullName evidence="9">Cytochrome c</fullName>
    </submittedName>
</protein>